<keyword evidence="1" id="KW-0614">Plasmid</keyword>
<evidence type="ECO:0000313" key="1">
    <source>
        <dbReference type="EMBL" id="QCW05281.1"/>
    </source>
</evidence>
<keyword evidence="2" id="KW-1185">Reference proteome</keyword>
<dbReference type="Proteomes" id="UP000307562">
    <property type="component" value="Plasmid pNPA70"/>
</dbReference>
<protein>
    <submittedName>
        <fullName evidence="1">Uncharacterized protein</fullName>
    </submittedName>
</protein>
<dbReference type="EMBL" id="CP040639">
    <property type="protein sequence ID" value="QCW05281.1"/>
    <property type="molecule type" value="Genomic_DNA"/>
</dbReference>
<proteinExistence type="predicted"/>
<accession>A0A4P9TJU4</accession>
<sequence length="86" mass="10057">MKYALKFTPAEELETTMWVWFQDHGVYYVDDRSGIVKEASPGFVDSNLQPEFSDDVERVSFADVPEHVHGHDPRDILEKLPREYNE</sequence>
<dbReference type="RefSeq" id="WP_138655738.1">
    <property type="nucleotide sequence ID" value="NZ_CP040639.1"/>
</dbReference>
<organism evidence="1 2">
    <name type="scientific">Natrinema pallidum</name>
    <dbReference type="NCBI Taxonomy" id="69527"/>
    <lineage>
        <taxon>Archaea</taxon>
        <taxon>Methanobacteriati</taxon>
        <taxon>Methanobacteriota</taxon>
        <taxon>Stenosarchaea group</taxon>
        <taxon>Halobacteria</taxon>
        <taxon>Halobacteriales</taxon>
        <taxon>Natrialbaceae</taxon>
        <taxon>Natrinema</taxon>
    </lineage>
</organism>
<reference evidence="2" key="1">
    <citation type="submission" date="2019-05" db="EMBL/GenBank/DDBJ databases">
        <title>Complete Genome Sequence and Methylation Pattern of the Halophilic Archaeon Natrinema pallidum BOL6-1.</title>
        <authorList>
            <person name="DasSarma P."/>
            <person name="DasSarma B.P."/>
            <person name="DasSarma S.L."/>
            <person name="Martinez F.L."/>
            <person name="Guzman D."/>
            <person name="Roberts R.J."/>
            <person name="DasSarma S."/>
        </authorList>
    </citation>
    <scope>NUCLEOTIDE SEQUENCE [LARGE SCALE GENOMIC DNA]</scope>
    <source>
        <strain evidence="2">BOL6-1</strain>
        <plasmid evidence="2">pnpa70</plasmid>
    </source>
</reference>
<dbReference type="GeneID" id="96158178"/>
<dbReference type="AlphaFoldDB" id="A0A4P9TJU4"/>
<gene>
    <name evidence="1" type="ORF">FGF80_18740</name>
</gene>
<geneLocation type="plasmid" evidence="2">
    <name>pnpa70</name>
</geneLocation>
<name>A0A4P9TJU4_9EURY</name>
<dbReference type="KEGG" id="npl:FGF80_18740"/>
<evidence type="ECO:0000313" key="2">
    <source>
        <dbReference type="Proteomes" id="UP000307562"/>
    </source>
</evidence>